<evidence type="ECO:0000313" key="2">
    <source>
        <dbReference type="WBParaSite" id="Hba_02509"/>
    </source>
</evidence>
<accession>A0A1I7WCT6</accession>
<proteinExistence type="predicted"/>
<sequence>MSEAIFSVICHGLDRNNYTRQSSVDIHRGINARYYQDQRFIGNSGSLDIKTFRIAKVNLSAELAIAHESKATVELYQQQV</sequence>
<protein>
    <submittedName>
        <fullName evidence="2">Type VI secretion system tip protein VgrG</fullName>
    </submittedName>
</protein>
<dbReference type="Proteomes" id="UP000095283">
    <property type="component" value="Unplaced"/>
</dbReference>
<organism evidence="1 2">
    <name type="scientific">Heterorhabditis bacteriophora</name>
    <name type="common">Entomopathogenic nematode worm</name>
    <dbReference type="NCBI Taxonomy" id="37862"/>
    <lineage>
        <taxon>Eukaryota</taxon>
        <taxon>Metazoa</taxon>
        <taxon>Ecdysozoa</taxon>
        <taxon>Nematoda</taxon>
        <taxon>Chromadorea</taxon>
        <taxon>Rhabditida</taxon>
        <taxon>Rhabditina</taxon>
        <taxon>Rhabditomorpha</taxon>
        <taxon>Strongyloidea</taxon>
        <taxon>Heterorhabditidae</taxon>
        <taxon>Heterorhabditis</taxon>
    </lineage>
</organism>
<reference evidence="2" key="1">
    <citation type="submission" date="2016-11" db="UniProtKB">
        <authorList>
            <consortium name="WormBaseParasite"/>
        </authorList>
    </citation>
    <scope>IDENTIFICATION</scope>
</reference>
<keyword evidence="1" id="KW-1185">Reference proteome</keyword>
<dbReference type="WBParaSite" id="Hba_02509">
    <property type="protein sequence ID" value="Hba_02509"/>
    <property type="gene ID" value="Hba_02509"/>
</dbReference>
<name>A0A1I7WCT6_HETBA</name>
<evidence type="ECO:0000313" key="1">
    <source>
        <dbReference type="Proteomes" id="UP000095283"/>
    </source>
</evidence>
<dbReference type="AlphaFoldDB" id="A0A1I7WCT6"/>